<dbReference type="PANTHER" id="PTHR30537">
    <property type="entry name" value="HTH-TYPE TRANSCRIPTIONAL REGULATOR"/>
    <property type="match status" value="1"/>
</dbReference>
<name>A0ABU3KZW1_9GAMM</name>
<sequence>MDYAIPENGINGRGNMLNRMEMVRIFCTAAEAGSFREAATRLGISPQGVTRAIQALETELGESLFHRNTRKVSITAFGQDYAKDARSALDHFDTLFRSHRTKLELSGRVGITAPHAIGRRFLIPFLQPLAAAHPDLQFDLRLEDQMTDAVEAHIDIGIRVGGIRDRRYVARALAPVPFYVVASPSLIGQKTPPESLDALAKLPLSVLIDRKNGRPWPWLFADGQTFTPGQPALICDDPDTELEAILAGMCFGQIPAYLAEPHLRSGKLVAVLADLAPAPWDLFIYRPQQGPVSKRVRLVYDHLKQAFSNPKLFPQGLGK</sequence>
<evidence type="ECO:0000313" key="7">
    <source>
        <dbReference type="Proteomes" id="UP001305027"/>
    </source>
</evidence>
<gene>
    <name evidence="6" type="ORF">NOG12_12365</name>
</gene>
<keyword evidence="4" id="KW-0804">Transcription</keyword>
<proteinExistence type="inferred from homology"/>
<dbReference type="InterPro" id="IPR005119">
    <property type="entry name" value="LysR_subst-bd"/>
</dbReference>
<dbReference type="Pfam" id="PF03466">
    <property type="entry name" value="LysR_substrate"/>
    <property type="match status" value="1"/>
</dbReference>
<evidence type="ECO:0000256" key="1">
    <source>
        <dbReference type="ARBA" id="ARBA00009437"/>
    </source>
</evidence>
<evidence type="ECO:0000259" key="5">
    <source>
        <dbReference type="PROSITE" id="PS50931"/>
    </source>
</evidence>
<dbReference type="InterPro" id="IPR000847">
    <property type="entry name" value="LysR_HTH_N"/>
</dbReference>
<comment type="similarity">
    <text evidence="1">Belongs to the LysR transcriptional regulatory family.</text>
</comment>
<dbReference type="PROSITE" id="PS50931">
    <property type="entry name" value="HTH_LYSR"/>
    <property type="match status" value="1"/>
</dbReference>
<dbReference type="Pfam" id="PF00126">
    <property type="entry name" value="HTH_1"/>
    <property type="match status" value="1"/>
</dbReference>
<evidence type="ECO:0000256" key="4">
    <source>
        <dbReference type="ARBA" id="ARBA00023163"/>
    </source>
</evidence>
<protein>
    <submittedName>
        <fullName evidence="6">LysR family transcriptional regulator</fullName>
    </submittedName>
</protein>
<dbReference type="SUPFAM" id="SSF53850">
    <property type="entry name" value="Periplasmic binding protein-like II"/>
    <property type="match status" value="1"/>
</dbReference>
<reference evidence="6 7" key="1">
    <citation type="submission" date="2022-07" db="EMBL/GenBank/DDBJ databases">
        <title>Pseudidiomarina sp. nov, a marine bacterium isolated from Pacific Ocean.</title>
        <authorList>
            <person name="Wang Y."/>
        </authorList>
    </citation>
    <scope>NUCLEOTIDE SEQUENCE [LARGE SCALE GENOMIC DNA]</scope>
    <source>
        <strain evidence="6 7">GXY010</strain>
    </source>
</reference>
<accession>A0ABU3KZW1</accession>
<dbReference type="InterPro" id="IPR058163">
    <property type="entry name" value="LysR-type_TF_proteobact-type"/>
</dbReference>
<evidence type="ECO:0000256" key="3">
    <source>
        <dbReference type="ARBA" id="ARBA00023125"/>
    </source>
</evidence>
<keyword evidence="3" id="KW-0238">DNA-binding</keyword>
<organism evidence="6 7">
    <name type="scientific">Pseudidiomarina fusca</name>
    <dbReference type="NCBI Taxonomy" id="2965078"/>
    <lineage>
        <taxon>Bacteria</taxon>
        <taxon>Pseudomonadati</taxon>
        <taxon>Pseudomonadota</taxon>
        <taxon>Gammaproteobacteria</taxon>
        <taxon>Alteromonadales</taxon>
        <taxon>Idiomarinaceae</taxon>
        <taxon>Pseudidiomarina</taxon>
    </lineage>
</organism>
<keyword evidence="2" id="KW-0805">Transcription regulation</keyword>
<dbReference type="CDD" id="cd08422">
    <property type="entry name" value="PBP2_CrgA_like"/>
    <property type="match status" value="1"/>
</dbReference>
<dbReference type="EMBL" id="JANFPJ010000045">
    <property type="protein sequence ID" value="MDT7526867.1"/>
    <property type="molecule type" value="Genomic_DNA"/>
</dbReference>
<feature type="domain" description="HTH lysR-type" evidence="5">
    <location>
        <begin position="20"/>
        <end position="75"/>
    </location>
</feature>
<dbReference type="Proteomes" id="UP001305027">
    <property type="component" value="Unassembled WGS sequence"/>
</dbReference>
<dbReference type="Gene3D" id="1.10.10.10">
    <property type="entry name" value="Winged helix-like DNA-binding domain superfamily/Winged helix DNA-binding domain"/>
    <property type="match status" value="1"/>
</dbReference>
<dbReference type="PANTHER" id="PTHR30537:SF72">
    <property type="entry name" value="LYSR FAMILY TRANSCRIPTIONAL REGULATOR"/>
    <property type="match status" value="1"/>
</dbReference>
<evidence type="ECO:0000313" key="6">
    <source>
        <dbReference type="EMBL" id="MDT7526867.1"/>
    </source>
</evidence>
<dbReference type="Gene3D" id="3.40.190.290">
    <property type="match status" value="1"/>
</dbReference>
<comment type="caution">
    <text evidence="6">The sequence shown here is derived from an EMBL/GenBank/DDBJ whole genome shotgun (WGS) entry which is preliminary data.</text>
</comment>
<dbReference type="InterPro" id="IPR036388">
    <property type="entry name" value="WH-like_DNA-bd_sf"/>
</dbReference>
<evidence type="ECO:0000256" key="2">
    <source>
        <dbReference type="ARBA" id="ARBA00023015"/>
    </source>
</evidence>
<keyword evidence="7" id="KW-1185">Reference proteome</keyword>
<dbReference type="SUPFAM" id="SSF46785">
    <property type="entry name" value="Winged helix' DNA-binding domain"/>
    <property type="match status" value="1"/>
</dbReference>
<dbReference type="InterPro" id="IPR036390">
    <property type="entry name" value="WH_DNA-bd_sf"/>
</dbReference>